<keyword evidence="1" id="KW-0732">Signal</keyword>
<evidence type="ECO:0000256" key="1">
    <source>
        <dbReference type="SAM" id="SignalP"/>
    </source>
</evidence>
<dbReference type="Pfam" id="PF11924">
    <property type="entry name" value="IAT_beta"/>
    <property type="match status" value="1"/>
</dbReference>
<sequence length="720" mass="74203">MKIIQSFAAALLVSAAMPSLVLAQGAGPIIELGGDIASGEGSGTAGLFLPFLLQNGDGLFVEGRGTFASGSVRQGSLGAGYRHRNSDGSIIGAYGYFDRLHSDYGNSFGQVSFGTEFIGSVFEARSNVYLPVTGSKTLSEFNRAYLSGDALVFQAGKERARKGVDAEAGIRLPVFPQDATSQLKLFGGGYWYEGTGMADTFGGKARAELTFAGLPGVGSGTTLALGASASYDNEDRLEFGVSARLRVALGGTSSGQSSVDPMYQRVERADFIRTHAGTTGDREAVEFASSGEAIGKVVGISSASGTAAAINSALAAAGKHALVLASGDIALDNTLTLGSQQHLFGGGSVIGVRGVDSGGTALFRHDGAAATLTGSNPGRDVITMASGSEVANLSIRGGFAGIASHGAADLWIHNVDIAKAANDGIRLEDVAGATVQNASIHDLFICNNNTDCEFSVYSPNRAPYAAISALGTRNLTVRDTTISDVTYGVFAGSRINDKTWPAELVSPATNIVLDNVSISNSRREGVLLVAAKDIGMNKVTVDNSKQGLDMDLVVLQGTSNVSIADMTLKGGVNGLMLVSASTLPTRTTNVNVSGLVIDAPRNAGIFLNPVADIHFKDVTISNAGSYGIFSYGSDFEFLGGPVKDITLNNVTIDGAAKAGLHFMGPSVNLDGNVGVTNTPRNCLVSSFGSYINGSLTQEGNSVLRLNGTALNDANFVSTCK</sequence>
<protein>
    <recommendedName>
        <fullName evidence="6">Right handed beta helix domain-containing protein</fullName>
    </recommendedName>
</protein>
<evidence type="ECO:0008006" key="6">
    <source>
        <dbReference type="Google" id="ProtNLM"/>
    </source>
</evidence>
<comment type="caution">
    <text evidence="4">The sequence shown here is derived from an EMBL/GenBank/DDBJ whole genome shotgun (WGS) entry which is preliminary data.</text>
</comment>
<proteinExistence type="predicted"/>
<evidence type="ECO:0000259" key="2">
    <source>
        <dbReference type="Pfam" id="PF11924"/>
    </source>
</evidence>
<organism evidence="4 5">
    <name type="scientific">Phyllobacterium myrsinacearum</name>
    <dbReference type="NCBI Taxonomy" id="28101"/>
    <lineage>
        <taxon>Bacteria</taxon>
        <taxon>Pseudomonadati</taxon>
        <taxon>Pseudomonadota</taxon>
        <taxon>Alphaproteobacteria</taxon>
        <taxon>Hyphomicrobiales</taxon>
        <taxon>Phyllobacteriaceae</taxon>
        <taxon>Phyllobacterium</taxon>
    </lineage>
</organism>
<reference evidence="4 5" key="1">
    <citation type="submission" date="2018-02" db="EMBL/GenBank/DDBJ databases">
        <title>The draft genome of Phyllobacterium myrsinacearum DSM5892.</title>
        <authorList>
            <person name="Li L."/>
            <person name="Liu L."/>
            <person name="Zhang X."/>
            <person name="Wang T."/>
        </authorList>
    </citation>
    <scope>NUCLEOTIDE SEQUENCE [LARGE SCALE GENOMIC DNA]</scope>
    <source>
        <strain evidence="4 5">DSM 5892</strain>
    </source>
</reference>
<dbReference type="InterPro" id="IPR012334">
    <property type="entry name" value="Pectin_lyas_fold"/>
</dbReference>
<dbReference type="InterPro" id="IPR006626">
    <property type="entry name" value="PbH1"/>
</dbReference>
<feature type="domain" description="Right handed beta helix" evidence="3">
    <location>
        <begin position="466"/>
        <end position="635"/>
    </location>
</feature>
<accession>A0A2S9JYV0</accession>
<feature type="chain" id="PRO_5015646411" description="Right handed beta helix domain-containing protein" evidence="1">
    <location>
        <begin position="24"/>
        <end position="720"/>
    </location>
</feature>
<dbReference type="Gene3D" id="2.160.20.10">
    <property type="entry name" value="Single-stranded right-handed beta-helix, Pectin lyase-like"/>
    <property type="match status" value="2"/>
</dbReference>
<dbReference type="Proteomes" id="UP000238563">
    <property type="component" value="Unassembled WGS sequence"/>
</dbReference>
<keyword evidence="5" id="KW-1185">Reference proteome</keyword>
<dbReference type="Gene3D" id="2.40.160.160">
    <property type="entry name" value="Inverse autotransporter, beta-domain"/>
    <property type="match status" value="1"/>
</dbReference>
<evidence type="ECO:0000259" key="3">
    <source>
        <dbReference type="Pfam" id="PF13229"/>
    </source>
</evidence>
<dbReference type="Pfam" id="PF13229">
    <property type="entry name" value="Beta_helix"/>
    <property type="match status" value="1"/>
</dbReference>
<feature type="signal peptide" evidence="1">
    <location>
        <begin position="1"/>
        <end position="23"/>
    </location>
</feature>
<dbReference type="EMBL" id="PVBT01000001">
    <property type="protein sequence ID" value="PRD58508.1"/>
    <property type="molecule type" value="Genomic_DNA"/>
</dbReference>
<name>A0A2S9JYV0_9HYPH</name>
<feature type="domain" description="Inverse autotransporter beta-domain" evidence="2">
    <location>
        <begin position="70"/>
        <end position="180"/>
    </location>
</feature>
<dbReference type="AlphaFoldDB" id="A0A2S9JYV0"/>
<dbReference type="SUPFAM" id="SSF51126">
    <property type="entry name" value="Pectin lyase-like"/>
    <property type="match status" value="1"/>
</dbReference>
<dbReference type="InterPro" id="IPR039448">
    <property type="entry name" value="Beta_helix"/>
</dbReference>
<evidence type="ECO:0000313" key="4">
    <source>
        <dbReference type="EMBL" id="PRD58508.1"/>
    </source>
</evidence>
<dbReference type="RefSeq" id="WP_105732734.1">
    <property type="nucleotide sequence ID" value="NZ_PVBT01000001.1"/>
</dbReference>
<dbReference type="OrthoDB" id="8320584at2"/>
<dbReference type="InterPro" id="IPR011050">
    <property type="entry name" value="Pectin_lyase_fold/virulence"/>
</dbReference>
<dbReference type="SMART" id="SM00710">
    <property type="entry name" value="PbH1"/>
    <property type="match status" value="8"/>
</dbReference>
<dbReference type="InterPro" id="IPR038177">
    <property type="entry name" value="IAT_beta_sf"/>
</dbReference>
<gene>
    <name evidence="4" type="ORF">C5750_05205</name>
</gene>
<evidence type="ECO:0000313" key="5">
    <source>
        <dbReference type="Proteomes" id="UP000238563"/>
    </source>
</evidence>
<dbReference type="InterPro" id="IPR024519">
    <property type="entry name" value="IAT_beta"/>
</dbReference>